<evidence type="ECO:0000313" key="2">
    <source>
        <dbReference type="Proteomes" id="UP000289738"/>
    </source>
</evidence>
<organism evidence="1 2">
    <name type="scientific">Arachis hypogaea</name>
    <name type="common">Peanut</name>
    <dbReference type="NCBI Taxonomy" id="3818"/>
    <lineage>
        <taxon>Eukaryota</taxon>
        <taxon>Viridiplantae</taxon>
        <taxon>Streptophyta</taxon>
        <taxon>Embryophyta</taxon>
        <taxon>Tracheophyta</taxon>
        <taxon>Spermatophyta</taxon>
        <taxon>Magnoliopsida</taxon>
        <taxon>eudicotyledons</taxon>
        <taxon>Gunneridae</taxon>
        <taxon>Pentapetalae</taxon>
        <taxon>rosids</taxon>
        <taxon>fabids</taxon>
        <taxon>Fabales</taxon>
        <taxon>Fabaceae</taxon>
        <taxon>Papilionoideae</taxon>
        <taxon>50 kb inversion clade</taxon>
        <taxon>dalbergioids sensu lato</taxon>
        <taxon>Dalbergieae</taxon>
        <taxon>Pterocarpus clade</taxon>
        <taxon>Arachis</taxon>
    </lineage>
</organism>
<dbReference type="AlphaFoldDB" id="A0A445EBK4"/>
<keyword evidence="2" id="KW-1185">Reference proteome</keyword>
<accession>A0A445EBK4</accession>
<proteinExistence type="predicted"/>
<dbReference type="Proteomes" id="UP000289738">
    <property type="component" value="Chromosome A02"/>
</dbReference>
<protein>
    <submittedName>
        <fullName evidence="1">Uncharacterized protein</fullName>
    </submittedName>
</protein>
<gene>
    <name evidence="1" type="ORF">Ahy_A02g007010</name>
</gene>
<evidence type="ECO:0000313" key="1">
    <source>
        <dbReference type="EMBL" id="RYR72798.1"/>
    </source>
</evidence>
<dbReference type="EMBL" id="SDMP01000002">
    <property type="protein sequence ID" value="RYR72798.1"/>
    <property type="molecule type" value="Genomic_DNA"/>
</dbReference>
<sequence length="114" mass="12344">MCKGRGREGESERLDLGGWIAPLMPHNGGCDCQHAREGMAERLSADQICGCKADIRDSIRSIFLLAAPPSVSWVVVAARSSSSVVVAACALPCVSACWKTTEGYLIFLAYFFRF</sequence>
<reference evidence="1 2" key="1">
    <citation type="submission" date="2019-01" db="EMBL/GenBank/DDBJ databases">
        <title>Sequencing of cultivated peanut Arachis hypogaea provides insights into genome evolution and oil improvement.</title>
        <authorList>
            <person name="Chen X."/>
        </authorList>
    </citation>
    <scope>NUCLEOTIDE SEQUENCE [LARGE SCALE GENOMIC DNA]</scope>
    <source>
        <strain evidence="2">cv. Fuhuasheng</strain>
        <tissue evidence="1">Leaves</tissue>
    </source>
</reference>
<comment type="caution">
    <text evidence="1">The sequence shown here is derived from an EMBL/GenBank/DDBJ whole genome shotgun (WGS) entry which is preliminary data.</text>
</comment>
<name>A0A445EBK4_ARAHY</name>